<evidence type="ECO:0000313" key="16">
    <source>
        <dbReference type="EMBL" id="KZS17181.1"/>
    </source>
</evidence>
<dbReference type="SUPFAM" id="SSF81383">
    <property type="entry name" value="F-box domain"/>
    <property type="match status" value="1"/>
</dbReference>
<name>A0A165A4X0_9CRUS</name>
<dbReference type="STRING" id="35525.A0A165A4X0"/>
<accession>A0A165A4X0</accession>
<keyword evidence="7" id="KW-0677">Repeat</keyword>
<dbReference type="PROSITE" id="PS50181">
    <property type="entry name" value="FBOX"/>
    <property type="match status" value="1"/>
</dbReference>
<dbReference type="CDD" id="cd22149">
    <property type="entry name" value="F-box_DmSKP2-like"/>
    <property type="match status" value="1"/>
</dbReference>
<dbReference type="Gene3D" id="3.80.10.10">
    <property type="entry name" value="Ribonuclease Inhibitor"/>
    <property type="match status" value="1"/>
</dbReference>
<dbReference type="SUPFAM" id="SSF52047">
    <property type="entry name" value="RNI-like"/>
    <property type="match status" value="1"/>
</dbReference>
<dbReference type="PANTHER" id="PTHR16134:SF148">
    <property type="entry name" value="S-PHASE KINASE-ASSOCIATED PROTEIN 2, ISOFORM A"/>
    <property type="match status" value="1"/>
</dbReference>
<comment type="caution">
    <text evidence="16">The sequence shown here is derived from an EMBL/GenBank/DDBJ whole genome shotgun (WGS) entry which is preliminary data.</text>
</comment>
<evidence type="ECO:0000256" key="4">
    <source>
        <dbReference type="ARBA" id="ARBA00022490"/>
    </source>
</evidence>
<evidence type="ECO:0000256" key="10">
    <source>
        <dbReference type="ARBA" id="ARBA00022990"/>
    </source>
</evidence>
<protein>
    <recommendedName>
        <fullName evidence="13">S-phase kinase-associated protein 2</fullName>
    </recommendedName>
    <alternativeName>
        <fullName evidence="15">Cyclin-A/CDK2-associated protein p45</fullName>
    </alternativeName>
    <alternativeName>
        <fullName evidence="14">F-box protein Skp2</fullName>
    </alternativeName>
</protein>
<dbReference type="InterPro" id="IPR001611">
    <property type="entry name" value="Leu-rich_rpt"/>
</dbReference>
<keyword evidence="16" id="KW-0418">Kinase</keyword>
<evidence type="ECO:0000313" key="17">
    <source>
        <dbReference type="Proteomes" id="UP000076858"/>
    </source>
</evidence>
<comment type="subcellular location">
    <subcellularLocation>
        <location evidence="2">Cytoplasm</location>
    </subcellularLocation>
    <subcellularLocation>
        <location evidence="1">Nucleus</location>
    </subcellularLocation>
</comment>
<dbReference type="GO" id="GO:1905168">
    <property type="term" value="P:positive regulation of double-strand break repair via homologous recombination"/>
    <property type="evidence" value="ECO:0007669"/>
    <property type="project" value="UniProtKB-ARBA"/>
</dbReference>
<keyword evidence="10" id="KW-0007">Acetylation</keyword>
<evidence type="ECO:0000256" key="2">
    <source>
        <dbReference type="ARBA" id="ARBA00004496"/>
    </source>
</evidence>
<evidence type="ECO:0000256" key="7">
    <source>
        <dbReference type="ARBA" id="ARBA00022737"/>
    </source>
</evidence>
<evidence type="ECO:0000256" key="5">
    <source>
        <dbReference type="ARBA" id="ARBA00022553"/>
    </source>
</evidence>
<comment type="function">
    <text evidence="12">Substrate recognition component of a SCF (SKP1-CUL1-F-box protein) E3 ubiquitin-protein ligase complex which mediates the ubiquitination and subsequent proteasomal degradation of target proteins involved in cell cycle progression, signal transduction and transcription. Specifically recognizes phosphorylated CDKN1B/p27kip and is involved in regulation of G1/S transition. Degradation of CDKN1B/p27kip also requires CKS1. Recognizes target proteins ORC1, CDT1, RBL2, KMT2A/MLL1, CDK9, RAG2, NBN, FOXO1, UBP43, YTHDF2, and probably MYC, TOB1 and TAL1. Degradation of TAL1 also requires STUB1. Recognizes CDKN1A in association with CCNE1 or CCNE2 and CDK2. Promotes ubiquitination and destruction of CDH1 in a CK1-dependent manner, thereby regulating cell migration. Following phosphorylation in response to DNA damage, mediates 'Lys-63'-linked ubiquitination of NBN, promoting ATM recruitment to DNA damage sites and DNA repair via homologous recombination.</text>
</comment>
<dbReference type="PANTHER" id="PTHR16134">
    <property type="entry name" value="F-BOX/TPR REPEAT PROTEIN POF3"/>
    <property type="match status" value="1"/>
</dbReference>
<keyword evidence="9" id="KW-0832">Ubl conjugation</keyword>
<evidence type="ECO:0000256" key="3">
    <source>
        <dbReference type="ARBA" id="ARBA00004906"/>
    </source>
</evidence>
<dbReference type="InterPro" id="IPR001810">
    <property type="entry name" value="F-box_dom"/>
</dbReference>
<dbReference type="SMART" id="SM00367">
    <property type="entry name" value="LRR_CC"/>
    <property type="match status" value="4"/>
</dbReference>
<dbReference type="GO" id="GO:0019005">
    <property type="term" value="C:SCF ubiquitin ligase complex"/>
    <property type="evidence" value="ECO:0007669"/>
    <property type="project" value="TreeGrafter"/>
</dbReference>
<comment type="pathway">
    <text evidence="3">Protein modification; protein ubiquitination.</text>
</comment>
<dbReference type="AlphaFoldDB" id="A0A165A4X0"/>
<evidence type="ECO:0000256" key="9">
    <source>
        <dbReference type="ARBA" id="ARBA00022843"/>
    </source>
</evidence>
<dbReference type="GO" id="GO:0140767">
    <property type="term" value="F:enzyme-substrate adaptor activity"/>
    <property type="evidence" value="ECO:0007669"/>
    <property type="project" value="UniProtKB-ARBA"/>
</dbReference>
<dbReference type="GO" id="GO:0005737">
    <property type="term" value="C:cytoplasm"/>
    <property type="evidence" value="ECO:0007669"/>
    <property type="project" value="UniProtKB-SubCell"/>
</dbReference>
<evidence type="ECO:0000256" key="14">
    <source>
        <dbReference type="ARBA" id="ARBA00077776"/>
    </source>
</evidence>
<dbReference type="GO" id="GO:0016301">
    <property type="term" value="F:kinase activity"/>
    <property type="evidence" value="ECO:0007669"/>
    <property type="project" value="UniProtKB-KW"/>
</dbReference>
<keyword evidence="16" id="KW-0808">Transferase</keyword>
<dbReference type="GO" id="GO:0005634">
    <property type="term" value="C:nucleus"/>
    <property type="evidence" value="ECO:0007669"/>
    <property type="project" value="UniProtKB-SubCell"/>
</dbReference>
<dbReference type="Proteomes" id="UP000076858">
    <property type="component" value="Unassembled WGS sequence"/>
</dbReference>
<evidence type="ECO:0000256" key="8">
    <source>
        <dbReference type="ARBA" id="ARBA00022786"/>
    </source>
</evidence>
<dbReference type="InterPro" id="IPR006553">
    <property type="entry name" value="Leu-rich_rpt_Cys-con_subtyp"/>
</dbReference>
<dbReference type="SMART" id="SM00256">
    <property type="entry name" value="FBOX"/>
    <property type="match status" value="1"/>
</dbReference>
<evidence type="ECO:0000256" key="11">
    <source>
        <dbReference type="ARBA" id="ARBA00023242"/>
    </source>
</evidence>
<dbReference type="GO" id="GO:0031146">
    <property type="term" value="P:SCF-dependent proteasomal ubiquitin-dependent protein catabolic process"/>
    <property type="evidence" value="ECO:0007669"/>
    <property type="project" value="TreeGrafter"/>
</dbReference>
<organism evidence="16 17">
    <name type="scientific">Daphnia magna</name>
    <dbReference type="NCBI Taxonomy" id="35525"/>
    <lineage>
        <taxon>Eukaryota</taxon>
        <taxon>Metazoa</taxon>
        <taxon>Ecdysozoa</taxon>
        <taxon>Arthropoda</taxon>
        <taxon>Crustacea</taxon>
        <taxon>Branchiopoda</taxon>
        <taxon>Diplostraca</taxon>
        <taxon>Cladocera</taxon>
        <taxon>Anomopoda</taxon>
        <taxon>Daphniidae</taxon>
        <taxon>Daphnia</taxon>
    </lineage>
</organism>
<dbReference type="InterPro" id="IPR032675">
    <property type="entry name" value="LRR_dom_sf"/>
</dbReference>
<evidence type="ECO:0000256" key="6">
    <source>
        <dbReference type="ARBA" id="ARBA00022614"/>
    </source>
</evidence>
<dbReference type="GO" id="GO:0000082">
    <property type="term" value="P:G1/S transition of mitotic cell cycle"/>
    <property type="evidence" value="ECO:0007669"/>
    <property type="project" value="UniProtKB-ARBA"/>
</dbReference>
<evidence type="ECO:0000256" key="15">
    <source>
        <dbReference type="ARBA" id="ARBA00081589"/>
    </source>
</evidence>
<proteinExistence type="predicted"/>
<dbReference type="Pfam" id="PF13516">
    <property type="entry name" value="LRR_6"/>
    <property type="match status" value="1"/>
</dbReference>
<keyword evidence="6" id="KW-0433">Leucine-rich repeat</keyword>
<keyword evidence="8" id="KW-0833">Ubl conjugation pathway</keyword>
<keyword evidence="4" id="KW-0963">Cytoplasm</keyword>
<dbReference type="GO" id="GO:0000209">
    <property type="term" value="P:protein polyubiquitination"/>
    <property type="evidence" value="ECO:0007669"/>
    <property type="project" value="UniProtKB-ARBA"/>
</dbReference>
<keyword evidence="11" id="KW-0539">Nucleus</keyword>
<gene>
    <name evidence="16" type="ORF">APZ42_016769</name>
</gene>
<reference evidence="16 17" key="1">
    <citation type="submission" date="2016-03" db="EMBL/GenBank/DDBJ databases">
        <title>EvidentialGene: Evidence-directed Construction of Genes on Genomes.</title>
        <authorList>
            <person name="Gilbert D.G."/>
            <person name="Choi J.-H."/>
            <person name="Mockaitis K."/>
            <person name="Colbourne J."/>
            <person name="Pfrender M."/>
        </authorList>
    </citation>
    <scope>NUCLEOTIDE SEQUENCE [LARGE SCALE GENOMIC DNA]</scope>
    <source>
        <strain evidence="16 17">Xinb3</strain>
        <tissue evidence="16">Complete organism</tissue>
    </source>
</reference>
<dbReference type="EMBL" id="LRGB01000642">
    <property type="protein sequence ID" value="KZS17181.1"/>
    <property type="molecule type" value="Genomic_DNA"/>
</dbReference>
<dbReference type="FunFam" id="3.80.10.10:FF:000105">
    <property type="entry name" value="S-phase kinase-associated protein 2"/>
    <property type="match status" value="1"/>
</dbReference>
<keyword evidence="5" id="KW-0597">Phosphoprotein</keyword>
<evidence type="ECO:0000256" key="12">
    <source>
        <dbReference type="ARBA" id="ARBA00056227"/>
    </source>
</evidence>
<keyword evidence="17" id="KW-1185">Reference proteome</keyword>
<evidence type="ECO:0000256" key="1">
    <source>
        <dbReference type="ARBA" id="ARBA00004123"/>
    </source>
</evidence>
<sequence length="424" mass="47923">MAKLNTGFKRWSLDCHDVSIEVMEDLGLSAMDDDSNSCSNPSIKEVPDQIPEPAVKRKECSPIAPSLVTMEFSEDDQSCDSFLLSKRMRVEGPPGIDGFSRLSDEVILSVFKWLPKSTIAKCAQVSKRWKRLSYDEVLWRRLDLSSTCLKPTILGTVLLRGTQVLRLAKTEICDPIYPACSPSPQECPSYQNLQFLDLSMSSISPQGLFELFETCRNLKKLSMEHCIIDERACKALSKNEQLEVLNMSMCYGVGVVELKWIVEGCKKLESWNLAWTDLSTEALQLLCSSAPKTLERINISGCRMTLKDENVLSLCQRCPKLVELDISDATAVTSTCVNYIHENLTRLEYLAMARCYNVPLSVYLVFQRSGLLYLDIFGLLTETMLTTLRTKLPNIEINKFYFSSVARPTIGIRRTSIWGIKVRE</sequence>
<dbReference type="OrthoDB" id="2095648at2759"/>
<dbReference type="InterPro" id="IPR036047">
    <property type="entry name" value="F-box-like_dom_sf"/>
</dbReference>
<dbReference type="Pfam" id="PF12937">
    <property type="entry name" value="F-box-like"/>
    <property type="match status" value="1"/>
</dbReference>
<evidence type="ECO:0000256" key="13">
    <source>
        <dbReference type="ARBA" id="ARBA00071634"/>
    </source>
</evidence>